<dbReference type="AlphaFoldDB" id="A0A645JGY5"/>
<evidence type="ECO:0000313" key="2">
    <source>
        <dbReference type="EMBL" id="MPN62958.1"/>
    </source>
</evidence>
<dbReference type="EMBL" id="VSSQ01141689">
    <property type="protein sequence ID" value="MPN62958.1"/>
    <property type="molecule type" value="Genomic_DNA"/>
</dbReference>
<dbReference type="PANTHER" id="PTHR40111">
    <property type="entry name" value="CEPHALOSPORIN-C DEACETYLASE"/>
    <property type="match status" value="1"/>
</dbReference>
<dbReference type="PANTHER" id="PTHR40111:SF1">
    <property type="entry name" value="CEPHALOSPORIN-C DEACETYLASE"/>
    <property type="match status" value="1"/>
</dbReference>
<evidence type="ECO:0000259" key="1">
    <source>
        <dbReference type="Pfam" id="PF05448"/>
    </source>
</evidence>
<name>A0A645JGY5_9ZZZZ</name>
<dbReference type="Pfam" id="PF05448">
    <property type="entry name" value="AXE1"/>
    <property type="match status" value="1"/>
</dbReference>
<proteinExistence type="predicted"/>
<organism evidence="2">
    <name type="scientific">bioreactor metagenome</name>
    <dbReference type="NCBI Taxonomy" id="1076179"/>
    <lineage>
        <taxon>unclassified sequences</taxon>
        <taxon>metagenomes</taxon>
        <taxon>ecological metagenomes</taxon>
    </lineage>
</organism>
<comment type="caution">
    <text evidence="2">The sequence shown here is derived from an EMBL/GenBank/DDBJ whole genome shotgun (WGS) entry which is preliminary data.</text>
</comment>
<gene>
    <name evidence="2" type="ORF">SDC9_210711</name>
</gene>
<dbReference type="GO" id="GO:0005976">
    <property type="term" value="P:polysaccharide metabolic process"/>
    <property type="evidence" value="ECO:0007669"/>
    <property type="project" value="TreeGrafter"/>
</dbReference>
<dbReference type="GO" id="GO:0052689">
    <property type="term" value="F:carboxylic ester hydrolase activity"/>
    <property type="evidence" value="ECO:0007669"/>
    <property type="project" value="TreeGrafter"/>
</dbReference>
<dbReference type="InterPro" id="IPR029058">
    <property type="entry name" value="AB_hydrolase_fold"/>
</dbReference>
<dbReference type="InterPro" id="IPR008391">
    <property type="entry name" value="AXE1_dom"/>
</dbReference>
<reference evidence="2" key="1">
    <citation type="submission" date="2019-08" db="EMBL/GenBank/DDBJ databases">
        <authorList>
            <person name="Kucharzyk K."/>
            <person name="Murdoch R.W."/>
            <person name="Higgins S."/>
            <person name="Loffler F."/>
        </authorList>
    </citation>
    <scope>NUCLEOTIDE SEQUENCE</scope>
</reference>
<protein>
    <recommendedName>
        <fullName evidence="1">Acetyl xylan esterase domain-containing protein</fullName>
    </recommendedName>
</protein>
<dbReference type="InterPro" id="IPR039069">
    <property type="entry name" value="CE7"/>
</dbReference>
<dbReference type="Gene3D" id="3.40.50.1820">
    <property type="entry name" value="alpha/beta hydrolase"/>
    <property type="match status" value="1"/>
</dbReference>
<feature type="domain" description="Acetyl xylan esterase" evidence="1">
    <location>
        <begin position="1"/>
        <end position="53"/>
    </location>
</feature>
<accession>A0A645JGY5</accession>
<sequence length="69" mass="8084">MNFAEKIRCRVKMQVCLKDDMAPPDCAFAAYNRLTCPKEVKINPLGEHHDVDTEQWVFDLREFRDGGRK</sequence>